<comment type="caution">
    <text evidence="1">The sequence shown here is derived from an EMBL/GenBank/DDBJ whole genome shotgun (WGS) entry which is preliminary data.</text>
</comment>
<protein>
    <submittedName>
        <fullName evidence="1">VanW family protein</fullName>
    </submittedName>
</protein>
<dbReference type="PANTHER" id="PTHR35788">
    <property type="entry name" value="EXPORTED PROTEIN-RELATED"/>
    <property type="match status" value="1"/>
</dbReference>
<reference evidence="1" key="1">
    <citation type="submission" date="2020-09" db="EMBL/GenBank/DDBJ databases">
        <title>A novel bacterium of genus Paenibacillus, isolated from South China Sea.</title>
        <authorList>
            <person name="Huang H."/>
            <person name="Mo K."/>
            <person name="Hu Y."/>
        </authorList>
    </citation>
    <scope>NUCLEOTIDE SEQUENCE</scope>
    <source>
        <strain evidence="1">IB182493</strain>
    </source>
</reference>
<proteinExistence type="predicted"/>
<name>A0A927H933_9BACL</name>
<gene>
    <name evidence="1" type="ORF">IDH41_21695</name>
</gene>
<dbReference type="PANTHER" id="PTHR35788:SF1">
    <property type="entry name" value="EXPORTED PROTEIN"/>
    <property type="match status" value="1"/>
</dbReference>
<evidence type="ECO:0000313" key="2">
    <source>
        <dbReference type="Proteomes" id="UP000632125"/>
    </source>
</evidence>
<dbReference type="EMBL" id="JACXIY010000027">
    <property type="protein sequence ID" value="MBD2871204.1"/>
    <property type="molecule type" value="Genomic_DNA"/>
</dbReference>
<dbReference type="RefSeq" id="WP_190864770.1">
    <property type="nucleotide sequence ID" value="NZ_JACXIY010000027.1"/>
</dbReference>
<dbReference type="Proteomes" id="UP000632125">
    <property type="component" value="Unassembled WGS sequence"/>
</dbReference>
<dbReference type="Pfam" id="PF04294">
    <property type="entry name" value="VanW"/>
    <property type="match status" value="1"/>
</dbReference>
<dbReference type="AlphaFoldDB" id="A0A927H933"/>
<keyword evidence="2" id="KW-1185">Reference proteome</keyword>
<dbReference type="InterPro" id="IPR007391">
    <property type="entry name" value="Vancomycin_resist_VanW"/>
</dbReference>
<dbReference type="InterPro" id="IPR052913">
    <property type="entry name" value="Glycopeptide_resist_protein"/>
</dbReference>
<sequence length="274" mass="31892">MHDYSRLRPVKRSRIRLAAGKRWFTAKRYARWIFSRGAIAKEKSDKSLPCRIFAHATPLYRQLRDVELWMHTNKTVNLKLAAERLDGLLLKPGETFSYWRTIGKPTKRKGYADGMVLFYGSYKAGIGGGLCQMSNLIYWMALHTPLRVTERHRHSYDVFPDAGRTQPFGSGATCAYNYLDLQIHNPTADAYQLRVRVTDNELVGEWRSTAEARRVYEVYEKDHRIESLPWGGYLRSNLIHRYVYGLEGEVLSDEYVTENRALMMYSPLLEPTRE</sequence>
<evidence type="ECO:0000313" key="1">
    <source>
        <dbReference type="EMBL" id="MBD2871204.1"/>
    </source>
</evidence>
<accession>A0A927H933</accession>
<organism evidence="1 2">
    <name type="scientific">Paenibacillus arenilitoris</name>
    <dbReference type="NCBI Taxonomy" id="2772299"/>
    <lineage>
        <taxon>Bacteria</taxon>
        <taxon>Bacillati</taxon>
        <taxon>Bacillota</taxon>
        <taxon>Bacilli</taxon>
        <taxon>Bacillales</taxon>
        <taxon>Paenibacillaceae</taxon>
        <taxon>Paenibacillus</taxon>
    </lineage>
</organism>